<sequence>MVTFHAGYALAHGDALEDLDMGDGSMLSLKVTGEQSHGLLTIVEGIVHSGGPPLHVHDAEDEVVIVVEGELDYQVGEQRGTLPAGGLLWFPRQVPHAVANLTGRPCRFVTVVTPSGIEDFFRAQRDYLATVPAGASPDPSALASVPGAEERQAVGPPLTQRA</sequence>
<organism evidence="3">
    <name type="scientific">uncultured Nocardioidaceae bacterium</name>
    <dbReference type="NCBI Taxonomy" id="253824"/>
    <lineage>
        <taxon>Bacteria</taxon>
        <taxon>Bacillati</taxon>
        <taxon>Actinomycetota</taxon>
        <taxon>Actinomycetes</taxon>
        <taxon>Propionibacteriales</taxon>
        <taxon>Nocardioidaceae</taxon>
        <taxon>environmental samples</taxon>
    </lineage>
</organism>
<feature type="domain" description="Cupin type-2" evidence="2">
    <location>
        <begin position="50"/>
        <end position="112"/>
    </location>
</feature>
<dbReference type="Gene3D" id="2.60.120.10">
    <property type="entry name" value="Jelly Rolls"/>
    <property type="match status" value="1"/>
</dbReference>
<dbReference type="EMBL" id="CADCUJ010000002">
    <property type="protein sequence ID" value="CAA9326933.1"/>
    <property type="molecule type" value="Genomic_DNA"/>
</dbReference>
<dbReference type="InterPro" id="IPR013096">
    <property type="entry name" value="Cupin_2"/>
</dbReference>
<protein>
    <recommendedName>
        <fullName evidence="2">Cupin type-2 domain-containing protein</fullName>
    </recommendedName>
</protein>
<dbReference type="InterPro" id="IPR053146">
    <property type="entry name" value="QDO-like"/>
</dbReference>
<dbReference type="SUPFAM" id="SSF51182">
    <property type="entry name" value="RmlC-like cupins"/>
    <property type="match status" value="1"/>
</dbReference>
<dbReference type="Pfam" id="PF07883">
    <property type="entry name" value="Cupin_2"/>
    <property type="match status" value="1"/>
</dbReference>
<dbReference type="AlphaFoldDB" id="A0A6J4L8S7"/>
<dbReference type="PANTHER" id="PTHR36440:SF1">
    <property type="entry name" value="PUTATIVE (AFU_ORTHOLOGUE AFUA_8G07350)-RELATED"/>
    <property type="match status" value="1"/>
</dbReference>
<dbReference type="PANTHER" id="PTHR36440">
    <property type="entry name" value="PUTATIVE (AFU_ORTHOLOGUE AFUA_8G07350)-RELATED"/>
    <property type="match status" value="1"/>
</dbReference>
<evidence type="ECO:0000259" key="2">
    <source>
        <dbReference type="Pfam" id="PF07883"/>
    </source>
</evidence>
<accession>A0A6J4L8S7</accession>
<gene>
    <name evidence="3" type="ORF">AVDCRST_MAG72-60</name>
</gene>
<dbReference type="InterPro" id="IPR014710">
    <property type="entry name" value="RmlC-like_jellyroll"/>
</dbReference>
<name>A0A6J4L8S7_9ACTN</name>
<dbReference type="InterPro" id="IPR011051">
    <property type="entry name" value="RmlC_Cupin_sf"/>
</dbReference>
<proteinExistence type="predicted"/>
<evidence type="ECO:0000256" key="1">
    <source>
        <dbReference type="SAM" id="MobiDB-lite"/>
    </source>
</evidence>
<reference evidence="3" key="1">
    <citation type="submission" date="2020-02" db="EMBL/GenBank/DDBJ databases">
        <authorList>
            <person name="Meier V. D."/>
        </authorList>
    </citation>
    <scope>NUCLEOTIDE SEQUENCE</scope>
    <source>
        <strain evidence="3">AVDCRST_MAG72</strain>
    </source>
</reference>
<feature type="region of interest" description="Disordered" evidence="1">
    <location>
        <begin position="132"/>
        <end position="162"/>
    </location>
</feature>
<evidence type="ECO:0000313" key="3">
    <source>
        <dbReference type="EMBL" id="CAA9326933.1"/>
    </source>
</evidence>